<dbReference type="PANTHER" id="PTHR43697">
    <property type="entry name" value="SERYL-TRNA SYNTHETASE"/>
    <property type="match status" value="1"/>
</dbReference>
<organism evidence="17 18">
    <name type="scientific">Deinococcus aetherius</name>
    <dbReference type="NCBI Taxonomy" id="200252"/>
    <lineage>
        <taxon>Bacteria</taxon>
        <taxon>Thermotogati</taxon>
        <taxon>Deinococcota</taxon>
        <taxon>Deinococci</taxon>
        <taxon>Deinococcales</taxon>
        <taxon>Deinococcaceae</taxon>
        <taxon>Deinococcus</taxon>
    </lineage>
</organism>
<evidence type="ECO:0000256" key="4">
    <source>
        <dbReference type="ARBA" id="ARBA00012840"/>
    </source>
</evidence>
<dbReference type="InterPro" id="IPR002314">
    <property type="entry name" value="aa-tRNA-synt_IIb"/>
</dbReference>
<dbReference type="SUPFAM" id="SSF55681">
    <property type="entry name" value="Class II aaRS and biotin synthetases"/>
    <property type="match status" value="1"/>
</dbReference>
<dbReference type="InterPro" id="IPR045864">
    <property type="entry name" value="aa-tRNA-synth_II/BPL/LPL"/>
</dbReference>
<dbReference type="InterPro" id="IPR006195">
    <property type="entry name" value="aa-tRNA-synth_II"/>
</dbReference>
<evidence type="ECO:0000313" key="17">
    <source>
        <dbReference type="EMBL" id="BDP41897.1"/>
    </source>
</evidence>
<protein>
    <recommendedName>
        <fullName evidence="11 14">Serine--tRNA ligase</fullName>
        <ecNumber evidence="4 14">6.1.1.11</ecNumber>
    </recommendedName>
</protein>
<comment type="catalytic activity">
    <reaction evidence="12">
        <text>tRNA(Sec) + L-serine + ATP = L-seryl-tRNA(Sec) + AMP + diphosphate + H(+)</text>
        <dbReference type="Rhea" id="RHEA:42580"/>
        <dbReference type="Rhea" id="RHEA-COMP:9742"/>
        <dbReference type="Rhea" id="RHEA-COMP:10128"/>
        <dbReference type="ChEBI" id="CHEBI:15378"/>
        <dbReference type="ChEBI" id="CHEBI:30616"/>
        <dbReference type="ChEBI" id="CHEBI:33019"/>
        <dbReference type="ChEBI" id="CHEBI:33384"/>
        <dbReference type="ChEBI" id="CHEBI:78442"/>
        <dbReference type="ChEBI" id="CHEBI:78533"/>
        <dbReference type="ChEBI" id="CHEBI:456215"/>
        <dbReference type="EC" id="6.1.1.11"/>
    </reaction>
</comment>
<reference evidence="17" key="1">
    <citation type="submission" date="2022-07" db="EMBL/GenBank/DDBJ databases">
        <title>Complete Genome Sequence of the Radioresistant Bacterium Deinococcus aetherius ST0316, Isolated from the Air Dust collected in Lower Stratosphere above Japan.</title>
        <authorList>
            <person name="Satoh K."/>
            <person name="Hagiwara K."/>
            <person name="Katsumata K."/>
            <person name="Kubo A."/>
            <person name="Yokobori S."/>
            <person name="Yamagishi A."/>
            <person name="Oono Y."/>
            <person name="Narumi I."/>
        </authorList>
    </citation>
    <scope>NUCLEOTIDE SEQUENCE</scope>
    <source>
        <strain evidence="17">ST0316</strain>
    </source>
</reference>
<dbReference type="Proteomes" id="UP001064971">
    <property type="component" value="Chromosome"/>
</dbReference>
<evidence type="ECO:0000256" key="15">
    <source>
        <dbReference type="SAM" id="Coils"/>
    </source>
</evidence>
<evidence type="ECO:0000256" key="11">
    <source>
        <dbReference type="ARBA" id="ARBA00039158"/>
    </source>
</evidence>
<evidence type="ECO:0000259" key="16">
    <source>
        <dbReference type="PROSITE" id="PS50862"/>
    </source>
</evidence>
<evidence type="ECO:0000256" key="8">
    <source>
        <dbReference type="ARBA" id="ARBA00022840"/>
    </source>
</evidence>
<keyword evidence="18" id="KW-1185">Reference proteome</keyword>
<evidence type="ECO:0000256" key="5">
    <source>
        <dbReference type="ARBA" id="ARBA00022490"/>
    </source>
</evidence>
<evidence type="ECO:0000256" key="2">
    <source>
        <dbReference type="ARBA" id="ARBA00005045"/>
    </source>
</evidence>
<name>A0ABN6REW4_9DEIO</name>
<dbReference type="SUPFAM" id="SSF46589">
    <property type="entry name" value="tRNA-binding arm"/>
    <property type="match status" value="1"/>
</dbReference>
<evidence type="ECO:0000256" key="10">
    <source>
        <dbReference type="ARBA" id="ARBA00023146"/>
    </source>
</evidence>
<keyword evidence="6 17" id="KW-0436">Ligase</keyword>
<dbReference type="PRINTS" id="PR00981">
    <property type="entry name" value="TRNASYNTHSER"/>
</dbReference>
<dbReference type="InterPro" id="IPR033729">
    <property type="entry name" value="SerRS_core"/>
</dbReference>
<dbReference type="GO" id="GO:0016874">
    <property type="term" value="F:ligase activity"/>
    <property type="evidence" value="ECO:0007669"/>
    <property type="project" value="UniProtKB-KW"/>
</dbReference>
<dbReference type="PANTHER" id="PTHR43697:SF1">
    <property type="entry name" value="SERINE--TRNA LIGASE"/>
    <property type="match status" value="1"/>
</dbReference>
<dbReference type="PROSITE" id="PS50862">
    <property type="entry name" value="AA_TRNA_LIGASE_II"/>
    <property type="match status" value="1"/>
</dbReference>
<keyword evidence="8" id="KW-0067">ATP-binding</keyword>
<dbReference type="CDD" id="cd00770">
    <property type="entry name" value="SerRS_core"/>
    <property type="match status" value="1"/>
</dbReference>
<dbReference type="Gene3D" id="3.30.930.10">
    <property type="entry name" value="Bira Bifunctional Protein, Domain 2"/>
    <property type="match status" value="1"/>
</dbReference>
<dbReference type="Pfam" id="PF00587">
    <property type="entry name" value="tRNA-synt_2b"/>
    <property type="match status" value="1"/>
</dbReference>
<dbReference type="EC" id="6.1.1.11" evidence="4 14"/>
<dbReference type="InterPro" id="IPR010978">
    <property type="entry name" value="tRNA-bd_arm"/>
</dbReference>
<comment type="similarity">
    <text evidence="3">Belongs to the class-II aminoacyl-tRNA synthetase family. Type-1 seryl-tRNA synthetase subfamily.</text>
</comment>
<feature type="coiled-coil region" evidence="15">
    <location>
        <begin position="30"/>
        <end position="57"/>
    </location>
</feature>
<gene>
    <name evidence="17" type="primary">serS</name>
    <name evidence="17" type="ORF">DAETH_18660</name>
</gene>
<keyword evidence="7" id="KW-0547">Nucleotide-binding</keyword>
<keyword evidence="15" id="KW-0175">Coiled coil</keyword>
<dbReference type="PIRSF" id="PIRSF001529">
    <property type="entry name" value="Ser-tRNA-synth_IIa"/>
    <property type="match status" value="1"/>
</dbReference>
<evidence type="ECO:0000256" key="6">
    <source>
        <dbReference type="ARBA" id="ARBA00022598"/>
    </source>
</evidence>
<accession>A0ABN6REW4</accession>
<sequence>MLDLKFIRENAGAVKHATLVKGVNLDLDELLRVDRELVELKQRVEALQTERNANAKQVPKATPQDRPLLIQRGKDLAEEIKALEPSLRAHEDHLRQLLLRVPNIPHPSVPVGKDDSENVELRREGQIPEFTFPPLDHVEILERQGWADPERVARVSGSRSYLLKGDAVLLEMAVLMFAMDFLQGRGLTPLSTTSLVRPDTLVGSGHFPGGEDMVYKIEGDELMLAGTAEVPVNSLYAGEQLALDQLPMTYAALSAAFRSEAGSAGRDVRGLIRVHEFRKVEQYVMTRADEAEGLRWFGVLLENAEAMLRALELPYRVVQNCTGDMGAGKVLMYDIETWVPSEGLYRETHSCSYLGDWQARRTGLRYRDEHGKLVYAHTLNNTGIATPRILVPLLENHQLSDGTVRVPEALRPYLGGRERLGVPVREEATA</sequence>
<dbReference type="InterPro" id="IPR002317">
    <property type="entry name" value="Ser-tRNA-ligase_type_1"/>
</dbReference>
<evidence type="ECO:0000256" key="1">
    <source>
        <dbReference type="ARBA" id="ARBA00004496"/>
    </source>
</evidence>
<dbReference type="InterPro" id="IPR015866">
    <property type="entry name" value="Ser-tRNA-synth_1_N"/>
</dbReference>
<dbReference type="RefSeq" id="WP_264774621.1">
    <property type="nucleotide sequence ID" value="NZ_AP026560.1"/>
</dbReference>
<dbReference type="Gene3D" id="1.10.287.40">
    <property type="entry name" value="Serine-tRNA synthetase, tRNA binding domain"/>
    <property type="match status" value="1"/>
</dbReference>
<dbReference type="EMBL" id="AP026560">
    <property type="protein sequence ID" value="BDP41897.1"/>
    <property type="molecule type" value="Genomic_DNA"/>
</dbReference>
<evidence type="ECO:0000256" key="14">
    <source>
        <dbReference type="NCBIfam" id="TIGR00414"/>
    </source>
</evidence>
<evidence type="ECO:0000256" key="3">
    <source>
        <dbReference type="ARBA" id="ARBA00010728"/>
    </source>
</evidence>
<proteinExistence type="inferred from homology"/>
<comment type="catalytic activity">
    <reaction evidence="13">
        <text>tRNA(Ser) + L-serine + ATP = L-seryl-tRNA(Ser) + AMP + diphosphate + H(+)</text>
        <dbReference type="Rhea" id="RHEA:12292"/>
        <dbReference type="Rhea" id="RHEA-COMP:9669"/>
        <dbReference type="Rhea" id="RHEA-COMP:9703"/>
        <dbReference type="ChEBI" id="CHEBI:15378"/>
        <dbReference type="ChEBI" id="CHEBI:30616"/>
        <dbReference type="ChEBI" id="CHEBI:33019"/>
        <dbReference type="ChEBI" id="CHEBI:33384"/>
        <dbReference type="ChEBI" id="CHEBI:78442"/>
        <dbReference type="ChEBI" id="CHEBI:78533"/>
        <dbReference type="ChEBI" id="CHEBI:456215"/>
        <dbReference type="EC" id="6.1.1.11"/>
    </reaction>
</comment>
<comment type="subcellular location">
    <subcellularLocation>
        <location evidence="1">Cytoplasm</location>
    </subcellularLocation>
</comment>
<dbReference type="InterPro" id="IPR042103">
    <property type="entry name" value="SerRS_1_N_sf"/>
</dbReference>
<dbReference type="Pfam" id="PF02403">
    <property type="entry name" value="Seryl_tRNA_N"/>
    <property type="match status" value="1"/>
</dbReference>
<evidence type="ECO:0000256" key="13">
    <source>
        <dbReference type="ARBA" id="ARBA00048823"/>
    </source>
</evidence>
<keyword evidence="10" id="KW-0030">Aminoacyl-tRNA synthetase</keyword>
<evidence type="ECO:0000313" key="18">
    <source>
        <dbReference type="Proteomes" id="UP001064971"/>
    </source>
</evidence>
<keyword evidence="5" id="KW-0963">Cytoplasm</keyword>
<comment type="pathway">
    <text evidence="2">Aminoacyl-tRNA biosynthesis; selenocysteinyl-tRNA(Sec) biosynthesis; L-seryl-tRNA(Sec) from L-serine and tRNA(Sec): step 1/1.</text>
</comment>
<feature type="domain" description="Aminoacyl-transfer RNA synthetases class-II family profile" evidence="16">
    <location>
        <begin position="136"/>
        <end position="407"/>
    </location>
</feature>
<dbReference type="NCBIfam" id="TIGR00414">
    <property type="entry name" value="serS"/>
    <property type="match status" value="1"/>
</dbReference>
<evidence type="ECO:0000256" key="7">
    <source>
        <dbReference type="ARBA" id="ARBA00022741"/>
    </source>
</evidence>
<evidence type="ECO:0000256" key="12">
    <source>
        <dbReference type="ARBA" id="ARBA00047929"/>
    </source>
</evidence>
<evidence type="ECO:0000256" key="9">
    <source>
        <dbReference type="ARBA" id="ARBA00022917"/>
    </source>
</evidence>
<keyword evidence="9" id="KW-0648">Protein biosynthesis</keyword>